<keyword evidence="2" id="KW-0238">DNA-binding</keyword>
<dbReference type="Pfam" id="PF13411">
    <property type="entry name" value="MerR_1"/>
    <property type="match status" value="1"/>
</dbReference>
<reference evidence="5 6" key="1">
    <citation type="journal article" date="2024" name="Chem. Sci.">
        <title>Discovery of megapolipeptins by genome mining of a Burkholderiales bacteria collection.</title>
        <authorList>
            <person name="Paulo B.S."/>
            <person name="Recchia M.J.J."/>
            <person name="Lee S."/>
            <person name="Fergusson C.H."/>
            <person name="Romanowski S.B."/>
            <person name="Hernandez A."/>
            <person name="Krull N."/>
            <person name="Liu D.Y."/>
            <person name="Cavanagh H."/>
            <person name="Bos A."/>
            <person name="Gray C.A."/>
            <person name="Murphy B.T."/>
            <person name="Linington R.G."/>
            <person name="Eustaquio A.S."/>
        </authorList>
    </citation>
    <scope>NUCLEOTIDE SEQUENCE [LARGE SCALE GENOMIC DNA]</scope>
    <source>
        <strain evidence="5 6">RL17-335-BIF-A</strain>
    </source>
</reference>
<dbReference type="EMBL" id="JAQQBZ010000029">
    <property type="protein sequence ID" value="MFM0597253.1"/>
    <property type="molecule type" value="Genomic_DNA"/>
</dbReference>
<gene>
    <name evidence="5" type="ORF">PQQ68_29895</name>
</gene>
<dbReference type="PANTHER" id="PTHR30204">
    <property type="entry name" value="REDOX-CYCLING DRUG-SENSING TRANSCRIPTIONAL ACTIVATOR SOXR"/>
    <property type="match status" value="1"/>
</dbReference>
<keyword evidence="1" id="KW-0805">Transcription regulation</keyword>
<proteinExistence type="predicted"/>
<evidence type="ECO:0000256" key="3">
    <source>
        <dbReference type="ARBA" id="ARBA00023163"/>
    </source>
</evidence>
<accession>A0ABW9DIH0</accession>
<dbReference type="RefSeq" id="WP_408217895.1">
    <property type="nucleotide sequence ID" value="NZ_JAQQBZ010000029.1"/>
</dbReference>
<protein>
    <submittedName>
        <fullName evidence="5">Heavy metal-responsive transcriptional regulator</fullName>
    </submittedName>
</protein>
<dbReference type="SUPFAM" id="SSF46955">
    <property type="entry name" value="Putative DNA-binding domain"/>
    <property type="match status" value="1"/>
</dbReference>
<dbReference type="PANTHER" id="PTHR30204:SF94">
    <property type="entry name" value="HEAVY METAL-DEPENDENT TRANSCRIPTIONAL REGULATOR HI_0293-RELATED"/>
    <property type="match status" value="1"/>
</dbReference>
<dbReference type="InterPro" id="IPR000551">
    <property type="entry name" value="MerR-type_HTH_dom"/>
</dbReference>
<feature type="domain" description="HTH merR-type" evidence="4">
    <location>
        <begin position="1"/>
        <end position="70"/>
    </location>
</feature>
<dbReference type="SMART" id="SM00422">
    <property type="entry name" value="HTH_MERR"/>
    <property type="match status" value="1"/>
</dbReference>
<name>A0ABW9DIH0_9BURK</name>
<evidence type="ECO:0000313" key="6">
    <source>
        <dbReference type="Proteomes" id="UP001629367"/>
    </source>
</evidence>
<dbReference type="Proteomes" id="UP001629367">
    <property type="component" value="Unassembled WGS sequence"/>
</dbReference>
<evidence type="ECO:0000256" key="2">
    <source>
        <dbReference type="ARBA" id="ARBA00023125"/>
    </source>
</evidence>
<evidence type="ECO:0000259" key="4">
    <source>
        <dbReference type="PROSITE" id="PS50937"/>
    </source>
</evidence>
<evidence type="ECO:0000256" key="1">
    <source>
        <dbReference type="ARBA" id="ARBA00023015"/>
    </source>
</evidence>
<comment type="caution">
    <text evidence="5">The sequence shown here is derived from an EMBL/GenBank/DDBJ whole genome shotgun (WGS) entry which is preliminary data.</text>
</comment>
<dbReference type="InterPro" id="IPR047057">
    <property type="entry name" value="MerR_fam"/>
</dbReference>
<keyword evidence="6" id="KW-1185">Reference proteome</keyword>
<dbReference type="PROSITE" id="PS50937">
    <property type="entry name" value="HTH_MERR_2"/>
    <property type="match status" value="1"/>
</dbReference>
<keyword evidence="3" id="KW-0804">Transcription</keyword>
<dbReference type="Gene3D" id="1.10.1660.10">
    <property type="match status" value="1"/>
</dbReference>
<evidence type="ECO:0000313" key="5">
    <source>
        <dbReference type="EMBL" id="MFM0597253.1"/>
    </source>
</evidence>
<sequence length="144" mass="15836">MLTIGKVAALTGVSSDTLRYYEQEGLVIPSGKSEGGYRLYDDTSVRRVQFIKQAQHCGFTLSEILELLALRSRESACCGDVRRRAIEKKLQIESKIKALRVMSGALDSLITDCTYDAQHPIEDCPILAALEKTAAPTFPAANTR</sequence>
<organism evidence="5 6">
    <name type="scientific">Paraburkholderia dilworthii</name>
    <dbReference type="NCBI Taxonomy" id="948106"/>
    <lineage>
        <taxon>Bacteria</taxon>
        <taxon>Pseudomonadati</taxon>
        <taxon>Pseudomonadota</taxon>
        <taxon>Betaproteobacteria</taxon>
        <taxon>Burkholderiales</taxon>
        <taxon>Burkholderiaceae</taxon>
        <taxon>Paraburkholderia</taxon>
    </lineage>
</organism>
<dbReference type="PROSITE" id="PS00552">
    <property type="entry name" value="HTH_MERR_1"/>
    <property type="match status" value="1"/>
</dbReference>
<dbReference type="InterPro" id="IPR009061">
    <property type="entry name" value="DNA-bd_dom_put_sf"/>
</dbReference>
<dbReference type="CDD" id="cd04770">
    <property type="entry name" value="HTH_HMRTR"/>
    <property type="match status" value="1"/>
</dbReference>
<dbReference type="PRINTS" id="PR00040">
    <property type="entry name" value="HTHMERR"/>
</dbReference>